<accession>A0A0F9PXY8</accession>
<comment type="caution">
    <text evidence="1">The sequence shown here is derived from an EMBL/GenBank/DDBJ whole genome shotgun (WGS) entry which is preliminary data.</text>
</comment>
<reference evidence="1" key="1">
    <citation type="journal article" date="2015" name="Nature">
        <title>Complex archaea that bridge the gap between prokaryotes and eukaryotes.</title>
        <authorList>
            <person name="Spang A."/>
            <person name="Saw J.H."/>
            <person name="Jorgensen S.L."/>
            <person name="Zaremba-Niedzwiedzka K."/>
            <person name="Martijn J."/>
            <person name="Lind A.E."/>
            <person name="van Eijk R."/>
            <person name="Schleper C."/>
            <person name="Guy L."/>
            <person name="Ettema T.J."/>
        </authorList>
    </citation>
    <scope>NUCLEOTIDE SEQUENCE</scope>
</reference>
<dbReference type="EMBL" id="LAZR01001961">
    <property type="protein sequence ID" value="KKN36510.1"/>
    <property type="molecule type" value="Genomic_DNA"/>
</dbReference>
<evidence type="ECO:0000313" key="1">
    <source>
        <dbReference type="EMBL" id="KKN36510.1"/>
    </source>
</evidence>
<gene>
    <name evidence="1" type="ORF">LCGC14_0772960</name>
</gene>
<protein>
    <submittedName>
        <fullName evidence="1">Uncharacterized protein</fullName>
    </submittedName>
</protein>
<organism evidence="1">
    <name type="scientific">marine sediment metagenome</name>
    <dbReference type="NCBI Taxonomy" id="412755"/>
    <lineage>
        <taxon>unclassified sequences</taxon>
        <taxon>metagenomes</taxon>
        <taxon>ecological metagenomes</taxon>
    </lineage>
</organism>
<name>A0A0F9PXY8_9ZZZZ</name>
<dbReference type="AlphaFoldDB" id="A0A0F9PXY8"/>
<sequence length="408" mass="46226">MTNKFVKQIEFKEDNRAKFTFSDATKIRLNPDTNQLELKKDVNGFFPTDADLFVKTQVMNPEALLQWLRFHFEPRTGEQPALTTIQFKLNDGTTDRFFSGGSWVAAGASDWNSEAIVAANIATYPVTSKKLQVIVNLATTDKKVTPVVKLVAVLMDGDFDYLDSIVGDSLVPSLRETIRPVVDFALEAPHGGTRISLRDVEFPYDIDTIERAYDHDGDAGHVTNILSSYDAANNMAILTASVAVGRTIWFRIRLKPRIYVNWASQDFVEVEKLPAVVLSRFVVTGNQVFGRAFVRDVNVPDAVVLENPYKVNIDVDILLLAEKNRPLIRLHDQGLKHTINNPLLRWRAVDEEITMYTTTEPDFRQRPDLRDQHGSTYSLRLQDVFMWLKAEQTLPLVQQVNLTTLKTV</sequence>
<proteinExistence type="predicted"/>